<proteinExistence type="predicted"/>
<dbReference type="RefSeq" id="WP_160588198.1">
    <property type="nucleotide sequence ID" value="NZ_BMHN01000001.1"/>
</dbReference>
<evidence type="ECO:0000259" key="1">
    <source>
        <dbReference type="Pfam" id="PF13649"/>
    </source>
</evidence>
<dbReference type="Pfam" id="PF13649">
    <property type="entry name" value="Methyltransf_25"/>
    <property type="match status" value="1"/>
</dbReference>
<name>A0A845QCI0_9HYPH</name>
<dbReference type="GO" id="GO:0008168">
    <property type="term" value="F:methyltransferase activity"/>
    <property type="evidence" value="ECO:0007669"/>
    <property type="project" value="UniProtKB-KW"/>
</dbReference>
<keyword evidence="2" id="KW-0489">Methyltransferase</keyword>
<dbReference type="InterPro" id="IPR050508">
    <property type="entry name" value="Methyltransf_Superfamily"/>
</dbReference>
<protein>
    <submittedName>
        <fullName evidence="2">Methyltransferase domain-containing protein</fullName>
    </submittedName>
</protein>
<keyword evidence="2" id="KW-0808">Transferase</keyword>
<dbReference type="InterPro" id="IPR029063">
    <property type="entry name" value="SAM-dependent_MTases_sf"/>
</dbReference>
<comment type="caution">
    <text evidence="2">The sequence shown here is derived from an EMBL/GenBank/DDBJ whole genome shotgun (WGS) entry which is preliminary data.</text>
</comment>
<dbReference type="EMBL" id="WXYQ01000007">
    <property type="protein sequence ID" value="NBG96157.1"/>
    <property type="molecule type" value="Genomic_DNA"/>
</dbReference>
<organism evidence="2 3">
    <name type="scientific">Pyruvatibacter mobilis</name>
    <dbReference type="NCBI Taxonomy" id="1712261"/>
    <lineage>
        <taxon>Bacteria</taxon>
        <taxon>Pseudomonadati</taxon>
        <taxon>Pseudomonadota</taxon>
        <taxon>Alphaproteobacteria</taxon>
        <taxon>Hyphomicrobiales</taxon>
        <taxon>Parvibaculaceae</taxon>
        <taxon>Pyruvatibacter</taxon>
    </lineage>
</organism>
<dbReference type="SUPFAM" id="SSF53335">
    <property type="entry name" value="S-adenosyl-L-methionine-dependent methyltransferases"/>
    <property type="match status" value="1"/>
</dbReference>
<sequence length="355" mass="40098">MSDASAASGSRPALRLAYGLSQGARVAWYLGQYAATRRIVGPLRDETSRPLRTDGKAPDRRALLKAVADLFARDWRNVEKGIYAAPHDMSPRPVNGLRKARAYLKDVPRVDGRRRARGHSEVLNEERRQRFPRYYLQNFHYQTGGWLDDASAEIYDTQVEVLFTGTADAMRRQALVPLADALRGRDQRDVAMLDVACGTGRFLTFVCDNYPRLNLTAVDLSPNYLAKARRTLKKWRQVRLANANAERLPVADNSQDVVTCIYLFHELPPKIRRVVAAELARVLKPGGRLIFVDALQKGDTEGMDALLDFFPWAFHEPYFDSYTKEDLTTLFSKAGLTPLSETPVFLSKVMSFEKS</sequence>
<dbReference type="OrthoDB" id="9765084at2"/>
<dbReference type="GeneID" id="300655305"/>
<dbReference type="Proteomes" id="UP000470384">
    <property type="component" value="Unassembled WGS sequence"/>
</dbReference>
<dbReference type="PANTHER" id="PTHR42912">
    <property type="entry name" value="METHYLTRANSFERASE"/>
    <property type="match status" value="1"/>
</dbReference>
<dbReference type="GO" id="GO:0032259">
    <property type="term" value="P:methylation"/>
    <property type="evidence" value="ECO:0007669"/>
    <property type="project" value="UniProtKB-KW"/>
</dbReference>
<dbReference type="Gene3D" id="3.40.50.150">
    <property type="entry name" value="Vaccinia Virus protein VP39"/>
    <property type="match status" value="1"/>
</dbReference>
<gene>
    <name evidence="2" type="ORF">GTQ45_10475</name>
</gene>
<dbReference type="PANTHER" id="PTHR42912:SF81">
    <property type="entry name" value="METHYLTRANSFERASE DOMAIN-CONTAINING PROTEIN"/>
    <property type="match status" value="1"/>
</dbReference>
<dbReference type="AlphaFoldDB" id="A0A845QCI0"/>
<feature type="domain" description="Methyltransferase" evidence="1">
    <location>
        <begin position="193"/>
        <end position="287"/>
    </location>
</feature>
<evidence type="ECO:0000313" key="3">
    <source>
        <dbReference type="Proteomes" id="UP000470384"/>
    </source>
</evidence>
<keyword evidence="3" id="KW-1185">Reference proteome</keyword>
<dbReference type="InterPro" id="IPR041698">
    <property type="entry name" value="Methyltransf_25"/>
</dbReference>
<reference evidence="2 3" key="1">
    <citation type="journal article" date="2016" name="Int. J. Syst. Evol. Microbiol.">
        <title>Pyruvatibacter mobilis gen. nov., sp. nov., a marine bacterium from the culture broth of Picochlorum sp. 122.</title>
        <authorList>
            <person name="Wang G."/>
            <person name="Tang M."/>
            <person name="Wu H."/>
            <person name="Dai S."/>
            <person name="Li T."/>
            <person name="Chen C."/>
            <person name="He H."/>
            <person name="Fan J."/>
            <person name="Xiang W."/>
            <person name="Li X."/>
        </authorList>
    </citation>
    <scope>NUCLEOTIDE SEQUENCE [LARGE SCALE GENOMIC DNA]</scope>
    <source>
        <strain evidence="2 3">GYP-11</strain>
    </source>
</reference>
<dbReference type="CDD" id="cd02440">
    <property type="entry name" value="AdoMet_MTases"/>
    <property type="match status" value="1"/>
</dbReference>
<accession>A0A845QCI0</accession>
<evidence type="ECO:0000313" key="2">
    <source>
        <dbReference type="EMBL" id="NBG96157.1"/>
    </source>
</evidence>